<dbReference type="Gene3D" id="1.10.540.10">
    <property type="entry name" value="Acyl-CoA dehydrogenase/oxidase, N-terminal domain"/>
    <property type="match status" value="1"/>
</dbReference>
<evidence type="ECO:0000256" key="14">
    <source>
        <dbReference type="PIRSR" id="PIRSR000168-2"/>
    </source>
</evidence>
<feature type="domain" description="Acyl-CoA oxidase C-alpha1" evidence="17">
    <location>
        <begin position="290"/>
        <end position="450"/>
    </location>
</feature>
<evidence type="ECO:0000256" key="13">
    <source>
        <dbReference type="PIRSR" id="PIRSR000168-1"/>
    </source>
</evidence>
<dbReference type="FunFam" id="1.20.140.10:FF:000015">
    <property type="entry name" value="Acyl-coenzyme A oxidase"/>
    <property type="match status" value="1"/>
</dbReference>
<dbReference type="Proteomes" id="UP000663829">
    <property type="component" value="Unassembled WGS sequence"/>
</dbReference>
<evidence type="ECO:0000313" key="18">
    <source>
        <dbReference type="EMBL" id="CAF0854889.1"/>
    </source>
</evidence>
<dbReference type="Pfam" id="PF01756">
    <property type="entry name" value="ACOX"/>
    <property type="match status" value="1"/>
</dbReference>
<name>A0A813WRE4_9BILA</name>
<keyword evidence="22" id="KW-1185">Reference proteome</keyword>
<dbReference type="GO" id="GO:0005504">
    <property type="term" value="F:fatty acid binding"/>
    <property type="evidence" value="ECO:0007669"/>
    <property type="project" value="TreeGrafter"/>
</dbReference>
<feature type="binding site" evidence="14">
    <location>
        <position position="193"/>
    </location>
    <ligand>
        <name>FAD</name>
        <dbReference type="ChEBI" id="CHEBI:57692"/>
    </ligand>
</feature>
<dbReference type="GO" id="GO:0005777">
    <property type="term" value="C:peroxisome"/>
    <property type="evidence" value="ECO:0007669"/>
    <property type="project" value="UniProtKB-SubCell"/>
</dbReference>
<proteinExistence type="inferred from homology"/>
<feature type="active site" description="Proton acceptor" evidence="13">
    <location>
        <position position="435"/>
    </location>
</feature>
<protein>
    <recommendedName>
        <fullName evidence="12">Acyl-coenzyme A oxidase</fullName>
    </recommendedName>
</protein>
<comment type="subcellular location">
    <subcellularLocation>
        <location evidence="3">Peroxisome</location>
    </subcellularLocation>
</comment>
<keyword evidence="7 12" id="KW-0274">FAD</keyword>
<dbReference type="Proteomes" id="UP000681722">
    <property type="component" value="Unassembled WGS sequence"/>
</dbReference>
<comment type="similarity">
    <text evidence="5 12">Belongs to the acyl-CoA oxidase family.</text>
</comment>
<dbReference type="Pfam" id="PF22924">
    <property type="entry name" value="ACOX_C_alpha1"/>
    <property type="match status" value="1"/>
</dbReference>
<dbReference type="SUPFAM" id="SSF56645">
    <property type="entry name" value="Acyl-CoA dehydrogenase NM domain-like"/>
    <property type="match status" value="1"/>
</dbReference>
<dbReference type="InterPro" id="IPR009100">
    <property type="entry name" value="AcylCoA_DH/oxidase_NM_dom_sf"/>
</dbReference>
<evidence type="ECO:0000259" key="17">
    <source>
        <dbReference type="Pfam" id="PF22924"/>
    </source>
</evidence>
<comment type="catalytic activity">
    <reaction evidence="1">
        <text>a 2,3-saturated acyl-CoA + O2 = a (2E)-enoyl-CoA + H2O2</text>
        <dbReference type="Rhea" id="RHEA:38959"/>
        <dbReference type="ChEBI" id="CHEBI:15379"/>
        <dbReference type="ChEBI" id="CHEBI:16240"/>
        <dbReference type="ChEBI" id="CHEBI:58856"/>
        <dbReference type="ChEBI" id="CHEBI:65111"/>
        <dbReference type="EC" id="1.3.3.6"/>
    </reaction>
</comment>
<keyword evidence="9" id="KW-0560">Oxidoreductase</keyword>
<dbReference type="EMBL" id="CAJOBA010036204">
    <property type="protein sequence ID" value="CAF4018773.1"/>
    <property type="molecule type" value="Genomic_DNA"/>
</dbReference>
<dbReference type="GO" id="GO:0033540">
    <property type="term" value="P:fatty acid beta-oxidation using acyl-CoA oxidase"/>
    <property type="evidence" value="ECO:0007669"/>
    <property type="project" value="TreeGrafter"/>
</dbReference>
<evidence type="ECO:0000256" key="7">
    <source>
        <dbReference type="ARBA" id="ARBA00022827"/>
    </source>
</evidence>
<evidence type="ECO:0000313" key="21">
    <source>
        <dbReference type="EMBL" id="CAF4018773.1"/>
    </source>
</evidence>
<dbReference type="Pfam" id="PF14749">
    <property type="entry name" value="Acyl-CoA_ox_N"/>
    <property type="match status" value="1"/>
</dbReference>
<feature type="binding site" evidence="14">
    <location>
        <position position="154"/>
    </location>
    <ligand>
        <name>FAD</name>
        <dbReference type="ChEBI" id="CHEBI:57692"/>
    </ligand>
</feature>
<organism evidence="18 22">
    <name type="scientific">Didymodactylos carnosus</name>
    <dbReference type="NCBI Taxonomy" id="1234261"/>
    <lineage>
        <taxon>Eukaryota</taxon>
        <taxon>Metazoa</taxon>
        <taxon>Spiralia</taxon>
        <taxon>Gnathifera</taxon>
        <taxon>Rotifera</taxon>
        <taxon>Eurotatoria</taxon>
        <taxon>Bdelloidea</taxon>
        <taxon>Philodinida</taxon>
        <taxon>Philodinidae</taxon>
        <taxon>Didymodactylos</taxon>
    </lineage>
</organism>
<keyword evidence="6 12" id="KW-0285">Flavoprotein</keyword>
<dbReference type="InterPro" id="IPR002655">
    <property type="entry name" value="Acyl-CoA_oxidase_C"/>
</dbReference>
<dbReference type="InterPro" id="IPR036250">
    <property type="entry name" value="AcylCo_DH-like_C"/>
</dbReference>
<feature type="domain" description="Acyl-CoA oxidase C-terminal" evidence="15">
    <location>
        <begin position="486"/>
        <end position="666"/>
    </location>
</feature>
<dbReference type="GO" id="GO:0003997">
    <property type="term" value="F:acyl-CoA oxidase activity"/>
    <property type="evidence" value="ECO:0007669"/>
    <property type="project" value="UniProtKB-EC"/>
</dbReference>
<evidence type="ECO:0000313" key="19">
    <source>
        <dbReference type="EMBL" id="CAF1209717.1"/>
    </source>
</evidence>
<dbReference type="FunFam" id="1.20.140.10:FF:000013">
    <property type="entry name" value="Acyl-coenzyme A oxidase"/>
    <property type="match status" value="1"/>
</dbReference>
<dbReference type="GO" id="GO:0071949">
    <property type="term" value="F:FAD binding"/>
    <property type="evidence" value="ECO:0007669"/>
    <property type="project" value="InterPro"/>
</dbReference>
<evidence type="ECO:0000256" key="1">
    <source>
        <dbReference type="ARBA" id="ARBA00001201"/>
    </source>
</evidence>
<evidence type="ECO:0000256" key="12">
    <source>
        <dbReference type="PIRNR" id="PIRNR000168"/>
    </source>
</evidence>
<dbReference type="OrthoDB" id="538336at2759"/>
<dbReference type="Gene3D" id="2.40.110.10">
    <property type="entry name" value="Butyryl-CoA Dehydrogenase, subunit A, domain 2"/>
    <property type="match status" value="1"/>
</dbReference>
<evidence type="ECO:0000256" key="6">
    <source>
        <dbReference type="ARBA" id="ARBA00022630"/>
    </source>
</evidence>
<comment type="pathway">
    <text evidence="4">Lipid metabolism; peroxisomal fatty acid beta-oxidation.</text>
</comment>
<sequence>MSNSENGPYYVMSNTKNVHLLRERQKTTFDIEKLTQFIYSDYFEVDARRKLSRQAYDHPIHDTHLPLEYLDSNDYYETLVRKSIIATDEAEKLGISDSKHLMWYLGAFTEERVAFSLHLRMFVPTIVMMATDEQYQQYLELAKKFKIIGTYCQTELGHGSDLRRLETIAVFEHSSDSFIIDTPTITATKFWPGYLGRTANYVILMAQLYTNGKNCGLQPFLVQIRDFNTHEPLPGIEVGEISGRLAHEAGDNGYLRLTNVRIPRNQMLMRLANVDRNGNFTRLGDSRLVYATMLTMRVSLCAYNAILLARATTIAIRYSAVRYQGQNDKGNEMQILDYPLQQDKLFPCLATSYAFICSFSRLNQIYENVMASKPDEILQQLPDIHSLSAGLKAMTSSISERMSQICRLSCGGHGYLISSGLVGIRLILDAGCTYEGDNSVLLQQTAKYLLKMYQQCENGEELISPTVAYLKETATIFSPISNISNLEYYCKIFELRARRLIKDMYTKLLEIAASTSQSPYETFLENSIELVHIARCHMETFIIRSFYDKIKVTSDSSVQNILNQLFELFAVYTLLQNQTYDFVKFTILSADTIELLKKRYQQLCTKIRPNAVGLVDAFDFHDKELNSVLGQYDGDVYEALLERARLNPSNKTKIHPAWNNNLLSLMKERSKL</sequence>
<reference evidence="18" key="1">
    <citation type="submission" date="2021-02" db="EMBL/GenBank/DDBJ databases">
        <authorList>
            <person name="Nowell W R."/>
        </authorList>
    </citation>
    <scope>NUCLEOTIDE SEQUENCE</scope>
</reference>
<evidence type="ECO:0000256" key="11">
    <source>
        <dbReference type="ARBA" id="ARBA00023140"/>
    </source>
</evidence>
<evidence type="ECO:0000259" key="16">
    <source>
        <dbReference type="Pfam" id="PF14749"/>
    </source>
</evidence>
<dbReference type="InterPro" id="IPR046373">
    <property type="entry name" value="Acyl-CoA_Oxase/DH_mid-dom_sf"/>
</dbReference>
<dbReference type="InterPro" id="IPR037069">
    <property type="entry name" value="AcylCoA_DH/ox_N_sf"/>
</dbReference>
<dbReference type="InterPro" id="IPR012258">
    <property type="entry name" value="Acyl-CoA_oxidase"/>
</dbReference>
<dbReference type="Proteomes" id="UP000682733">
    <property type="component" value="Unassembled WGS sequence"/>
</dbReference>
<feature type="domain" description="Acyl-coenzyme A oxidase N-terminal" evidence="16">
    <location>
        <begin position="30"/>
        <end position="148"/>
    </location>
</feature>
<evidence type="ECO:0000256" key="8">
    <source>
        <dbReference type="ARBA" id="ARBA00022832"/>
    </source>
</evidence>
<evidence type="ECO:0000256" key="10">
    <source>
        <dbReference type="ARBA" id="ARBA00023098"/>
    </source>
</evidence>
<keyword evidence="11" id="KW-0576">Peroxisome</keyword>
<dbReference type="AlphaFoldDB" id="A0A813WRE4"/>
<dbReference type="PANTHER" id="PTHR10909:SF250">
    <property type="entry name" value="PEROXISOMAL ACYL-COENZYME A OXIDASE 1"/>
    <property type="match status" value="1"/>
</dbReference>
<dbReference type="SUPFAM" id="SSF47203">
    <property type="entry name" value="Acyl-CoA dehydrogenase C-terminal domain-like"/>
    <property type="match status" value="2"/>
</dbReference>
<keyword evidence="8" id="KW-0276">Fatty acid metabolism</keyword>
<evidence type="ECO:0000313" key="22">
    <source>
        <dbReference type="Proteomes" id="UP000663829"/>
    </source>
</evidence>
<evidence type="ECO:0000259" key="15">
    <source>
        <dbReference type="Pfam" id="PF01756"/>
    </source>
</evidence>
<evidence type="ECO:0000256" key="5">
    <source>
        <dbReference type="ARBA" id="ARBA00006288"/>
    </source>
</evidence>
<dbReference type="PIRSF" id="PIRSF000168">
    <property type="entry name" value="Acyl-CoA_oxidase"/>
    <property type="match status" value="1"/>
</dbReference>
<dbReference type="GO" id="GO:0055088">
    <property type="term" value="P:lipid homeostasis"/>
    <property type="evidence" value="ECO:0007669"/>
    <property type="project" value="TreeGrafter"/>
</dbReference>
<dbReference type="EMBL" id="CAJNOK010014670">
    <property type="protein sequence ID" value="CAF1209717.1"/>
    <property type="molecule type" value="Genomic_DNA"/>
</dbReference>
<dbReference type="EMBL" id="CAJNOQ010000957">
    <property type="protein sequence ID" value="CAF0854889.1"/>
    <property type="molecule type" value="Genomic_DNA"/>
</dbReference>
<comment type="cofactor">
    <cofactor evidence="2">
        <name>FAD</name>
        <dbReference type="ChEBI" id="CHEBI:57692"/>
    </cofactor>
</comment>
<keyword evidence="10" id="KW-0443">Lipid metabolism</keyword>
<dbReference type="PANTHER" id="PTHR10909">
    <property type="entry name" value="ELECTRON TRANSPORT OXIDOREDUCTASE"/>
    <property type="match status" value="1"/>
</dbReference>
<dbReference type="InterPro" id="IPR055060">
    <property type="entry name" value="ACOX_C_alpha1"/>
</dbReference>
<dbReference type="Proteomes" id="UP000677228">
    <property type="component" value="Unassembled WGS sequence"/>
</dbReference>
<evidence type="ECO:0000256" key="9">
    <source>
        <dbReference type="ARBA" id="ARBA00023002"/>
    </source>
</evidence>
<evidence type="ECO:0000256" key="4">
    <source>
        <dbReference type="ARBA" id="ARBA00004846"/>
    </source>
</evidence>
<dbReference type="InterPro" id="IPR029320">
    <property type="entry name" value="Acyl-CoA_ox_N"/>
</dbReference>
<evidence type="ECO:0000256" key="2">
    <source>
        <dbReference type="ARBA" id="ARBA00001974"/>
    </source>
</evidence>
<evidence type="ECO:0000313" key="20">
    <source>
        <dbReference type="EMBL" id="CAF3642655.1"/>
    </source>
</evidence>
<accession>A0A813WRE4</accession>
<comment type="caution">
    <text evidence="18">The sequence shown here is derived from an EMBL/GenBank/DDBJ whole genome shotgun (WGS) entry which is preliminary data.</text>
</comment>
<gene>
    <name evidence="18" type="ORF">GPM918_LOCUS6274</name>
    <name evidence="19" type="ORF">OVA965_LOCUS24389</name>
    <name evidence="20" type="ORF">SRO942_LOCUS6274</name>
    <name evidence="21" type="ORF">TMI583_LOCUS25109</name>
</gene>
<dbReference type="FunFam" id="2.40.110.10:FF:000003">
    <property type="entry name" value="Acyl-coenzyme A oxidase"/>
    <property type="match status" value="1"/>
</dbReference>
<dbReference type="Gene3D" id="1.20.140.10">
    <property type="entry name" value="Butyryl-CoA Dehydrogenase, subunit A, domain 3"/>
    <property type="match status" value="2"/>
</dbReference>
<evidence type="ECO:0000256" key="3">
    <source>
        <dbReference type="ARBA" id="ARBA00004275"/>
    </source>
</evidence>
<dbReference type="EMBL" id="CAJOBC010000957">
    <property type="protein sequence ID" value="CAF3642655.1"/>
    <property type="molecule type" value="Genomic_DNA"/>
</dbReference>